<keyword evidence="5" id="KW-1185">Reference proteome</keyword>
<sequence length="165" mass="17373">MRIREHSAQQQRASRPLELSSPAALSDARPGARTDARPGALTHTYPRRPASVGAARRRVRAQLAEGGVPRELCDLAELVVSELVTNAVLRTEGSEVSCTARVYARGVRVEVRDAGPAAGMPAGHGMFLVDKVAGAWGAEPEPGGRGRTVWATVCLTDPARAGSVT</sequence>
<evidence type="ECO:0000256" key="1">
    <source>
        <dbReference type="ARBA" id="ARBA00022527"/>
    </source>
</evidence>
<comment type="caution">
    <text evidence="4">The sequence shown here is derived from an EMBL/GenBank/DDBJ whole genome shotgun (WGS) entry which is preliminary data.</text>
</comment>
<dbReference type="SUPFAM" id="SSF55874">
    <property type="entry name" value="ATPase domain of HSP90 chaperone/DNA topoisomerase II/histidine kinase"/>
    <property type="match status" value="1"/>
</dbReference>
<name>A0ABP7EP24_9ACTN</name>
<keyword evidence="1" id="KW-0418">Kinase</keyword>
<dbReference type="Proteomes" id="UP001499884">
    <property type="component" value="Unassembled WGS sequence"/>
</dbReference>
<keyword evidence="1" id="KW-0723">Serine/threonine-protein kinase</keyword>
<feature type="region of interest" description="Disordered" evidence="2">
    <location>
        <begin position="1"/>
        <end position="53"/>
    </location>
</feature>
<dbReference type="EMBL" id="BAABEP010000009">
    <property type="protein sequence ID" value="GAA3722140.1"/>
    <property type="molecule type" value="Genomic_DNA"/>
</dbReference>
<dbReference type="Pfam" id="PF13581">
    <property type="entry name" value="HATPase_c_2"/>
    <property type="match status" value="1"/>
</dbReference>
<reference evidence="5" key="1">
    <citation type="journal article" date="2019" name="Int. J. Syst. Evol. Microbiol.">
        <title>The Global Catalogue of Microorganisms (GCM) 10K type strain sequencing project: providing services to taxonomists for standard genome sequencing and annotation.</title>
        <authorList>
            <consortium name="The Broad Institute Genomics Platform"/>
            <consortium name="The Broad Institute Genome Sequencing Center for Infectious Disease"/>
            <person name="Wu L."/>
            <person name="Ma J."/>
        </authorList>
    </citation>
    <scope>NUCLEOTIDE SEQUENCE [LARGE SCALE GENOMIC DNA]</scope>
    <source>
        <strain evidence="5">JCM 30846</strain>
    </source>
</reference>
<feature type="domain" description="Histidine kinase/HSP90-like ATPase" evidence="3">
    <location>
        <begin position="46"/>
        <end position="146"/>
    </location>
</feature>
<evidence type="ECO:0000259" key="3">
    <source>
        <dbReference type="Pfam" id="PF13581"/>
    </source>
</evidence>
<dbReference type="Gene3D" id="3.30.565.10">
    <property type="entry name" value="Histidine kinase-like ATPase, C-terminal domain"/>
    <property type="match status" value="1"/>
</dbReference>
<protein>
    <recommendedName>
        <fullName evidence="3">Histidine kinase/HSP90-like ATPase domain-containing protein</fullName>
    </recommendedName>
</protein>
<dbReference type="CDD" id="cd16936">
    <property type="entry name" value="HATPase_RsbW-like"/>
    <property type="match status" value="1"/>
</dbReference>
<evidence type="ECO:0000256" key="2">
    <source>
        <dbReference type="SAM" id="MobiDB-lite"/>
    </source>
</evidence>
<dbReference type="InterPro" id="IPR036890">
    <property type="entry name" value="HATPase_C_sf"/>
</dbReference>
<keyword evidence="1" id="KW-0808">Transferase</keyword>
<evidence type="ECO:0000313" key="4">
    <source>
        <dbReference type="EMBL" id="GAA3722140.1"/>
    </source>
</evidence>
<dbReference type="InterPro" id="IPR050267">
    <property type="entry name" value="Anti-sigma-factor_SerPK"/>
</dbReference>
<dbReference type="InterPro" id="IPR003594">
    <property type="entry name" value="HATPase_dom"/>
</dbReference>
<accession>A0ABP7EP24</accession>
<organism evidence="4 5">
    <name type="scientific">Streptomyces tremellae</name>
    <dbReference type="NCBI Taxonomy" id="1124239"/>
    <lineage>
        <taxon>Bacteria</taxon>
        <taxon>Bacillati</taxon>
        <taxon>Actinomycetota</taxon>
        <taxon>Actinomycetes</taxon>
        <taxon>Kitasatosporales</taxon>
        <taxon>Streptomycetaceae</taxon>
        <taxon>Streptomyces</taxon>
    </lineage>
</organism>
<dbReference type="PANTHER" id="PTHR35526">
    <property type="entry name" value="ANTI-SIGMA-F FACTOR RSBW-RELATED"/>
    <property type="match status" value="1"/>
</dbReference>
<proteinExistence type="predicted"/>
<gene>
    <name evidence="4" type="ORF">GCM10023082_19890</name>
</gene>
<dbReference type="PANTHER" id="PTHR35526:SF3">
    <property type="entry name" value="ANTI-SIGMA-F FACTOR RSBW"/>
    <property type="match status" value="1"/>
</dbReference>
<evidence type="ECO:0000313" key="5">
    <source>
        <dbReference type="Proteomes" id="UP001499884"/>
    </source>
</evidence>